<dbReference type="EMBL" id="CACRYJ010000034">
    <property type="protein sequence ID" value="VZO37406.1"/>
    <property type="molecule type" value="Genomic_DNA"/>
</dbReference>
<keyword evidence="3" id="KW-0808">Transferase</keyword>
<sequence length="580" mass="58833">MPRGAVFRAGKTFVTDVRPINTRRYGRTGTPHPRSLHSVPAPAVPEQGPELVGATGQGPDPAPLGDPALLEAFWRYERALIGNDVPELDALFAPGGRTLRADAGAVLVGHDHIAAFRAGRGGVPHRQLTRVHLRALADGVALLVAESVRADGGTGVQTQVWERGDGGSWRVSTAHVSTVPGPAFAPVPGADVDPTIWRVPPGPAPLRAGSPGGPLTGARVAVKDLFAVAGERIGAGNPTWVDAAPIEAVDAAAVRALLEAGADVAGIAHTDELAFSLAGENVHYGAPPNPAAPGRITGGSTSGPAAAVAAGVADIGLGTDTAGSIRVPASYCGLYGLRTTHDAVSRDGLVGLAPSFDTVGVLTRDAATLSRAAGALLPPATVVPTETIVVVDELMGLAEPDARLATEAALRALALRAGARVEAADLDPELLASWFAAFRTVQQAQAWATHRSFVQGHGDRLDAAVAARFRAGAEVDEELRESATEVLAAARDALVGALPDGVLLALPSTSSTAPPVGAKAAVVESTRAATLRLTCLASLAGLPQLSVPAARVGTLPLGLGLVGGPGADRSLLALLTQEAR</sequence>
<dbReference type="EC" id="6.3.5.-" evidence="3"/>
<dbReference type="SUPFAM" id="SSF75304">
    <property type="entry name" value="Amidase signature (AS) enzymes"/>
    <property type="match status" value="1"/>
</dbReference>
<evidence type="ECO:0000259" key="2">
    <source>
        <dbReference type="Pfam" id="PF01425"/>
    </source>
</evidence>
<dbReference type="InterPro" id="IPR023631">
    <property type="entry name" value="Amidase_dom"/>
</dbReference>
<evidence type="ECO:0000256" key="1">
    <source>
        <dbReference type="SAM" id="MobiDB-lite"/>
    </source>
</evidence>
<reference evidence="3 4" key="1">
    <citation type="submission" date="2019-11" db="EMBL/GenBank/DDBJ databases">
        <authorList>
            <person name="Criscuolo A."/>
        </authorList>
    </citation>
    <scope>NUCLEOTIDE SEQUENCE [LARGE SCALE GENOMIC DNA]</scope>
    <source>
        <strain evidence="3">CIP111667</strain>
    </source>
</reference>
<gene>
    <name evidence="3" type="primary">gatA_1</name>
    <name evidence="3" type="ORF">HALOF300_02480</name>
</gene>
<dbReference type="InterPro" id="IPR024507">
    <property type="entry name" value="AtzH-like"/>
</dbReference>
<dbReference type="SUPFAM" id="SSF54427">
    <property type="entry name" value="NTF2-like"/>
    <property type="match status" value="1"/>
</dbReference>
<proteinExistence type="predicted"/>
<comment type="caution">
    <text evidence="3">The sequence shown here is derived from an EMBL/GenBank/DDBJ whole genome shotgun (WGS) entry which is preliminary data.</text>
</comment>
<dbReference type="GO" id="GO:0016740">
    <property type="term" value="F:transferase activity"/>
    <property type="evidence" value="ECO:0007669"/>
    <property type="project" value="UniProtKB-KW"/>
</dbReference>
<dbReference type="GO" id="GO:0016874">
    <property type="term" value="F:ligase activity"/>
    <property type="evidence" value="ECO:0007669"/>
    <property type="project" value="UniProtKB-KW"/>
</dbReference>
<feature type="domain" description="Amidase" evidence="2">
    <location>
        <begin position="208"/>
        <end position="572"/>
    </location>
</feature>
<dbReference type="Proteomes" id="UP000419743">
    <property type="component" value="Unassembled WGS sequence"/>
</dbReference>
<evidence type="ECO:0000313" key="4">
    <source>
        <dbReference type="Proteomes" id="UP000419743"/>
    </source>
</evidence>
<protein>
    <submittedName>
        <fullName evidence="3">Glutamyl-tRNA(Gln) amidotransferase subunit A</fullName>
        <ecNumber evidence="3">6.3.5.-</ecNumber>
    </submittedName>
</protein>
<dbReference type="InterPro" id="IPR032710">
    <property type="entry name" value="NTF2-like_dom_sf"/>
</dbReference>
<dbReference type="Pfam" id="PF01425">
    <property type="entry name" value="Amidase"/>
    <property type="match status" value="1"/>
</dbReference>
<feature type="region of interest" description="Disordered" evidence="1">
    <location>
        <begin position="22"/>
        <end position="60"/>
    </location>
</feature>
<dbReference type="Gene3D" id="3.10.450.50">
    <property type="match status" value="1"/>
</dbReference>
<organism evidence="3 4">
    <name type="scientific">Occultella aeris</name>
    <dbReference type="NCBI Taxonomy" id="2761496"/>
    <lineage>
        <taxon>Bacteria</taxon>
        <taxon>Bacillati</taxon>
        <taxon>Actinomycetota</taxon>
        <taxon>Actinomycetes</taxon>
        <taxon>Micrococcales</taxon>
        <taxon>Ruaniaceae</taxon>
        <taxon>Occultella</taxon>
    </lineage>
</organism>
<dbReference type="AlphaFoldDB" id="A0A7M4DK18"/>
<dbReference type="InterPro" id="IPR036928">
    <property type="entry name" value="AS_sf"/>
</dbReference>
<dbReference type="PANTHER" id="PTHR46310">
    <property type="entry name" value="AMIDASE 1"/>
    <property type="match status" value="1"/>
</dbReference>
<keyword evidence="4" id="KW-1185">Reference proteome</keyword>
<dbReference type="Gene3D" id="3.90.1300.10">
    <property type="entry name" value="Amidase signature (AS) domain"/>
    <property type="match status" value="1"/>
</dbReference>
<dbReference type="PANTHER" id="PTHR46310:SF7">
    <property type="entry name" value="AMIDASE 1"/>
    <property type="match status" value="1"/>
</dbReference>
<evidence type="ECO:0000313" key="3">
    <source>
        <dbReference type="EMBL" id="VZO37406.1"/>
    </source>
</evidence>
<name>A0A7M4DK18_9MICO</name>
<keyword evidence="3" id="KW-0436">Ligase</keyword>
<accession>A0A7M4DK18</accession>
<dbReference type="Pfam" id="PF11533">
    <property type="entry name" value="AtzH-like"/>
    <property type="match status" value="1"/>
</dbReference>